<dbReference type="Gene3D" id="1.10.150.130">
    <property type="match status" value="1"/>
</dbReference>
<evidence type="ECO:0000256" key="5">
    <source>
        <dbReference type="PROSITE-ProRule" id="PRU01248"/>
    </source>
</evidence>
<keyword evidence="10" id="KW-1185">Reference proteome</keyword>
<dbReference type="InterPro" id="IPR013762">
    <property type="entry name" value="Integrase-like_cat_sf"/>
</dbReference>
<dbReference type="PANTHER" id="PTHR30629:SF2">
    <property type="entry name" value="PROPHAGE INTEGRASE INTS-RELATED"/>
    <property type="match status" value="1"/>
</dbReference>
<dbReference type="CDD" id="cd01189">
    <property type="entry name" value="INT_ICEBs1_C_like"/>
    <property type="match status" value="1"/>
</dbReference>
<name>A0ABP7DEC8_9ACTN</name>
<dbReference type="PROSITE" id="PS51900">
    <property type="entry name" value="CB"/>
    <property type="match status" value="1"/>
</dbReference>
<evidence type="ECO:0000259" key="7">
    <source>
        <dbReference type="PROSITE" id="PS51898"/>
    </source>
</evidence>
<reference evidence="10" key="1">
    <citation type="journal article" date="2019" name="Int. J. Syst. Evol. Microbiol.">
        <title>The Global Catalogue of Microorganisms (GCM) 10K type strain sequencing project: providing services to taxonomists for standard genome sequencing and annotation.</title>
        <authorList>
            <consortium name="The Broad Institute Genomics Platform"/>
            <consortium name="The Broad Institute Genome Sequencing Center for Infectious Disease"/>
            <person name="Wu L."/>
            <person name="Ma J."/>
        </authorList>
    </citation>
    <scope>NUCLEOTIDE SEQUENCE [LARGE SCALE GENOMIC DNA]</scope>
    <source>
        <strain evidence="10">JCM 16548</strain>
    </source>
</reference>
<dbReference type="InterPro" id="IPR050808">
    <property type="entry name" value="Phage_Integrase"/>
</dbReference>
<evidence type="ECO:0000256" key="1">
    <source>
        <dbReference type="ARBA" id="ARBA00008857"/>
    </source>
</evidence>
<dbReference type="PANTHER" id="PTHR30629">
    <property type="entry name" value="PROPHAGE INTEGRASE"/>
    <property type="match status" value="1"/>
</dbReference>
<evidence type="ECO:0000256" key="4">
    <source>
        <dbReference type="ARBA" id="ARBA00023172"/>
    </source>
</evidence>
<dbReference type="InterPro" id="IPR002104">
    <property type="entry name" value="Integrase_catalytic"/>
</dbReference>
<keyword evidence="2" id="KW-0229">DNA integration</keyword>
<evidence type="ECO:0000256" key="3">
    <source>
        <dbReference type="ARBA" id="ARBA00023125"/>
    </source>
</evidence>
<dbReference type="InterPro" id="IPR044068">
    <property type="entry name" value="CB"/>
</dbReference>
<dbReference type="PROSITE" id="PS51898">
    <property type="entry name" value="TYR_RECOMBINASE"/>
    <property type="match status" value="1"/>
</dbReference>
<feature type="region of interest" description="Disordered" evidence="6">
    <location>
        <begin position="375"/>
        <end position="411"/>
    </location>
</feature>
<proteinExistence type="inferred from homology"/>
<evidence type="ECO:0000256" key="6">
    <source>
        <dbReference type="SAM" id="MobiDB-lite"/>
    </source>
</evidence>
<protein>
    <submittedName>
        <fullName evidence="9">Site-specific integrase</fullName>
    </submittedName>
</protein>
<organism evidence="9 10">
    <name type="scientific">Microlunatus aurantiacus</name>
    <dbReference type="NCBI Taxonomy" id="446786"/>
    <lineage>
        <taxon>Bacteria</taxon>
        <taxon>Bacillati</taxon>
        <taxon>Actinomycetota</taxon>
        <taxon>Actinomycetes</taxon>
        <taxon>Propionibacteriales</taxon>
        <taxon>Propionibacteriaceae</taxon>
        <taxon>Microlunatus</taxon>
    </lineage>
</organism>
<comment type="similarity">
    <text evidence="1">Belongs to the 'phage' integrase family.</text>
</comment>
<dbReference type="InterPro" id="IPR011010">
    <property type="entry name" value="DNA_brk_join_enz"/>
</dbReference>
<evidence type="ECO:0000259" key="8">
    <source>
        <dbReference type="PROSITE" id="PS51900"/>
    </source>
</evidence>
<accession>A0ABP7DEC8</accession>
<evidence type="ECO:0000313" key="10">
    <source>
        <dbReference type="Proteomes" id="UP001500051"/>
    </source>
</evidence>
<feature type="domain" description="Core-binding (CB)" evidence="8">
    <location>
        <begin position="71"/>
        <end position="157"/>
    </location>
</feature>
<feature type="domain" description="Tyr recombinase" evidence="7">
    <location>
        <begin position="179"/>
        <end position="375"/>
    </location>
</feature>
<dbReference type="EMBL" id="BAAAYX010000005">
    <property type="protein sequence ID" value="GAA3704560.1"/>
    <property type="molecule type" value="Genomic_DNA"/>
</dbReference>
<sequence length="411" mass="44834">MRVLGLGECGQVSVVREGGRHVASVRYRDFSGRMRRVKRAGRSKAEASRLVLQAATDALGRGSSDQFTMRSTFSEATAAWLVVFEGQVQRGTRSPSTLDEYRHVIKRVVDPGVGALRLGEISTPRLDRFVQGVLVERGYATAKLTRTVLSGVCGWLVRQGALGVNPVRELTPLEQDRDRRARALSALEVRRWLALLDGDEVARRHDLPELARFMLATGLRLGEALGVTWADLDLTTGSLVVQRTIIRAQGQGLIAKRVKSRASERALMLPPWSVELLRARRVRTGGFEGPVFPDAKGGWRDRSNVGKVFRAVREGSDFDWVKTHTFRKTVATLLDESGASARMIADQLGHSRVSMTQDVYLGRRAGNAGNLAALEASNPDASPVGGEDHLSPYVSPGPVAPAAKSIELPSD</sequence>
<gene>
    <name evidence="9" type="ORF">GCM10022204_22590</name>
</gene>
<keyword evidence="4" id="KW-0233">DNA recombination</keyword>
<dbReference type="Proteomes" id="UP001500051">
    <property type="component" value="Unassembled WGS sequence"/>
</dbReference>
<evidence type="ECO:0000256" key="2">
    <source>
        <dbReference type="ARBA" id="ARBA00022908"/>
    </source>
</evidence>
<dbReference type="Gene3D" id="1.10.443.10">
    <property type="entry name" value="Intergrase catalytic core"/>
    <property type="match status" value="1"/>
</dbReference>
<dbReference type="InterPro" id="IPR010998">
    <property type="entry name" value="Integrase_recombinase_N"/>
</dbReference>
<keyword evidence="3 5" id="KW-0238">DNA-binding</keyword>
<evidence type="ECO:0000313" key="9">
    <source>
        <dbReference type="EMBL" id="GAA3704560.1"/>
    </source>
</evidence>
<dbReference type="Pfam" id="PF00589">
    <property type="entry name" value="Phage_integrase"/>
    <property type="match status" value="1"/>
</dbReference>
<comment type="caution">
    <text evidence="9">The sequence shown here is derived from an EMBL/GenBank/DDBJ whole genome shotgun (WGS) entry which is preliminary data.</text>
</comment>
<dbReference type="SUPFAM" id="SSF56349">
    <property type="entry name" value="DNA breaking-rejoining enzymes"/>
    <property type="match status" value="1"/>
</dbReference>